<dbReference type="SUPFAM" id="SSF46689">
    <property type="entry name" value="Homeodomain-like"/>
    <property type="match status" value="1"/>
</dbReference>
<evidence type="ECO:0000313" key="5">
    <source>
        <dbReference type="EMBL" id="OQP52681.1"/>
    </source>
</evidence>
<dbReference type="RefSeq" id="WP_081169708.1">
    <property type="nucleotide sequence ID" value="NZ_LWBP01000213.1"/>
</dbReference>
<evidence type="ECO:0000256" key="3">
    <source>
        <dbReference type="ARBA" id="ARBA00023163"/>
    </source>
</evidence>
<evidence type="ECO:0000313" key="6">
    <source>
        <dbReference type="Proteomes" id="UP000192276"/>
    </source>
</evidence>
<dbReference type="InterPro" id="IPR020449">
    <property type="entry name" value="Tscrpt_reg_AraC-type_HTH"/>
</dbReference>
<feature type="domain" description="HTH araC/xylS-type" evidence="4">
    <location>
        <begin position="152"/>
        <end position="254"/>
    </location>
</feature>
<proteinExistence type="predicted"/>
<dbReference type="PANTHER" id="PTHR46796">
    <property type="entry name" value="HTH-TYPE TRANSCRIPTIONAL ACTIVATOR RHAS-RELATED"/>
    <property type="match status" value="1"/>
</dbReference>
<sequence length="265" mass="30105">MQIKPHPALAHLVRHYLVLDGLQPVGGVHRLFADGNTGMVFNLGNAALSTVGNGLAVNSCWLYGQVKTFHDISLTGNINWIVVVFQPYGASHLWGVPATEWVNCFFPAAEVLRSRVQDVCQALIKTAQLSERVQRLDNFLLREMNKCKTPDPIIVQAVNYIVQYQGLVSVELLLQTLFVSERTLERKFRQAIGISPKRFIDIVRLNISAKRLQQMKEKRRLTGIAYDSGYFDQAHFTKEFKKTTGVTPQQYHEQVHPLALNFFRI</sequence>
<dbReference type="PRINTS" id="PR00032">
    <property type="entry name" value="HTHARAC"/>
</dbReference>
<dbReference type="Proteomes" id="UP000192276">
    <property type="component" value="Unassembled WGS sequence"/>
</dbReference>
<dbReference type="InterPro" id="IPR018062">
    <property type="entry name" value="HTH_AraC-typ_CS"/>
</dbReference>
<dbReference type="PROSITE" id="PS00041">
    <property type="entry name" value="HTH_ARAC_FAMILY_1"/>
    <property type="match status" value="1"/>
</dbReference>
<dbReference type="InterPro" id="IPR050204">
    <property type="entry name" value="AraC_XylS_family_regulators"/>
</dbReference>
<dbReference type="EMBL" id="LWBP01000213">
    <property type="protein sequence ID" value="OQP52681.1"/>
    <property type="molecule type" value="Genomic_DNA"/>
</dbReference>
<dbReference type="SMART" id="SM00342">
    <property type="entry name" value="HTH_ARAC"/>
    <property type="match status" value="1"/>
</dbReference>
<dbReference type="OrthoDB" id="655946at2"/>
<name>A0A1V9F2X9_9BACT</name>
<dbReference type="Pfam" id="PF12833">
    <property type="entry name" value="HTH_18"/>
    <property type="match status" value="1"/>
</dbReference>
<evidence type="ECO:0000256" key="1">
    <source>
        <dbReference type="ARBA" id="ARBA00023015"/>
    </source>
</evidence>
<dbReference type="GO" id="GO:0003700">
    <property type="term" value="F:DNA-binding transcription factor activity"/>
    <property type="evidence" value="ECO:0007669"/>
    <property type="project" value="InterPro"/>
</dbReference>
<evidence type="ECO:0000256" key="2">
    <source>
        <dbReference type="ARBA" id="ARBA00023125"/>
    </source>
</evidence>
<dbReference type="PANTHER" id="PTHR46796:SF13">
    <property type="entry name" value="HTH-TYPE TRANSCRIPTIONAL ACTIVATOR RHAS"/>
    <property type="match status" value="1"/>
</dbReference>
<dbReference type="Gene3D" id="1.10.10.60">
    <property type="entry name" value="Homeodomain-like"/>
    <property type="match status" value="1"/>
</dbReference>
<keyword evidence="1" id="KW-0805">Transcription regulation</keyword>
<dbReference type="PROSITE" id="PS01124">
    <property type="entry name" value="HTH_ARAC_FAMILY_2"/>
    <property type="match status" value="1"/>
</dbReference>
<dbReference type="InterPro" id="IPR046532">
    <property type="entry name" value="DUF6597"/>
</dbReference>
<dbReference type="AlphaFoldDB" id="A0A1V9F2X9"/>
<evidence type="ECO:0000259" key="4">
    <source>
        <dbReference type="PROSITE" id="PS01124"/>
    </source>
</evidence>
<gene>
    <name evidence="5" type="ORF">A4R26_28420</name>
</gene>
<dbReference type="Pfam" id="PF20240">
    <property type="entry name" value="DUF6597"/>
    <property type="match status" value="1"/>
</dbReference>
<keyword evidence="2" id="KW-0238">DNA-binding</keyword>
<dbReference type="GO" id="GO:0043565">
    <property type="term" value="F:sequence-specific DNA binding"/>
    <property type="evidence" value="ECO:0007669"/>
    <property type="project" value="InterPro"/>
</dbReference>
<comment type="caution">
    <text evidence="5">The sequence shown here is derived from an EMBL/GenBank/DDBJ whole genome shotgun (WGS) entry which is preliminary data.</text>
</comment>
<accession>A0A1V9F2X9</accession>
<keyword evidence="3" id="KW-0804">Transcription</keyword>
<reference evidence="6" key="1">
    <citation type="submission" date="2016-04" db="EMBL/GenBank/DDBJ databases">
        <authorList>
            <person name="Chen L."/>
            <person name="Zhuang W."/>
            <person name="Wang G."/>
        </authorList>
    </citation>
    <scope>NUCLEOTIDE SEQUENCE [LARGE SCALE GENOMIC DNA]</scope>
    <source>
        <strain evidence="6">208</strain>
    </source>
</reference>
<organism evidence="5 6">
    <name type="scientific">Niastella populi</name>
    <dbReference type="NCBI Taxonomy" id="550983"/>
    <lineage>
        <taxon>Bacteria</taxon>
        <taxon>Pseudomonadati</taxon>
        <taxon>Bacteroidota</taxon>
        <taxon>Chitinophagia</taxon>
        <taxon>Chitinophagales</taxon>
        <taxon>Chitinophagaceae</taxon>
        <taxon>Niastella</taxon>
    </lineage>
</organism>
<dbReference type="STRING" id="550983.A4R26_28420"/>
<keyword evidence="6" id="KW-1185">Reference proteome</keyword>
<dbReference type="InterPro" id="IPR018060">
    <property type="entry name" value="HTH_AraC"/>
</dbReference>
<protein>
    <recommendedName>
        <fullName evidence="4">HTH araC/xylS-type domain-containing protein</fullName>
    </recommendedName>
</protein>
<dbReference type="InterPro" id="IPR009057">
    <property type="entry name" value="Homeodomain-like_sf"/>
</dbReference>